<dbReference type="RefSeq" id="WP_161748444.1">
    <property type="nucleotide sequence ID" value="NZ_JAPGGP010000007.1"/>
</dbReference>
<accession>A0A385JNR3</accession>
<dbReference type="AlphaFoldDB" id="A0A385JNR3"/>
<reference evidence="2" key="1">
    <citation type="journal article" date="2017" name="PLoS ONE">
        <title>Genetic diversity of the O antigens of Proteus species and the development of a suspension array for molecular serotyping.</title>
        <authorList>
            <person name="Yu X."/>
            <person name="Torzewska A."/>
            <person name="Zhang X."/>
            <person name="Yin Z."/>
            <person name="Drzewiecka D."/>
            <person name="Cao H."/>
            <person name="Liu B."/>
            <person name="Knirel Y.A."/>
            <person name="Rozalski A."/>
            <person name="Wang L."/>
        </authorList>
    </citation>
    <scope>NUCLEOTIDE SEQUENCE</scope>
    <source>
        <strain evidence="2">G2658</strain>
    </source>
</reference>
<dbReference type="Pfam" id="PF04230">
    <property type="entry name" value="PS_pyruv_trans"/>
    <property type="match status" value="1"/>
</dbReference>
<dbReference type="EMBL" id="KY710729">
    <property type="protein sequence ID" value="AXY99989.1"/>
    <property type="molecule type" value="Genomic_DNA"/>
</dbReference>
<proteinExistence type="predicted"/>
<feature type="domain" description="Polysaccharide pyruvyl transferase" evidence="1">
    <location>
        <begin position="15"/>
        <end position="312"/>
    </location>
</feature>
<sequence length="374" mass="43860">MKKIGVLNFHYSNHNYGAVLQAASLANILKENNFDVEHINYVPKQKVSLSRYIKIKLRFLAKIFVKNRSNITFNVGNDNIFEDFRDKWLARSKKTYHHPDDFYNFNIEKQYSTIIVGSDQVWRPKMYLNPEDFKVYFLGFANNTVNKVSYAASFGVDNWEYKQTDNITKEVKKYIKDFNYISTRELTGINICKTIFDVSSISVLDPTLLVGKSFFDKIINESNVDTNNSDLVYYKLDMNDAFLSKIDDICSNLNLTSSENIYFYKENKKYKYNSVPAWLNKIKNSKFIITDSFHCVCFAILFEKEFICCINNNRGLSRLESLFEQLEIKDRLIDINELTINNINNISSIDYKKLNRKLNELRQISLDFLLSSIK</sequence>
<dbReference type="InterPro" id="IPR007345">
    <property type="entry name" value="Polysacch_pyruvyl_Trfase"/>
</dbReference>
<protein>
    <recommendedName>
        <fullName evidence="1">Polysaccharide pyruvyl transferase domain-containing protein</fullName>
    </recommendedName>
</protein>
<name>A0A385JNR3_9GAMM</name>
<evidence type="ECO:0000313" key="2">
    <source>
        <dbReference type="EMBL" id="AXY99989.1"/>
    </source>
</evidence>
<evidence type="ECO:0000259" key="1">
    <source>
        <dbReference type="Pfam" id="PF04230"/>
    </source>
</evidence>
<organism evidence="2">
    <name type="scientific">Proteus penneri</name>
    <dbReference type="NCBI Taxonomy" id="102862"/>
    <lineage>
        <taxon>Bacteria</taxon>
        <taxon>Pseudomonadati</taxon>
        <taxon>Pseudomonadota</taxon>
        <taxon>Gammaproteobacteria</taxon>
        <taxon>Enterobacterales</taxon>
        <taxon>Morganellaceae</taxon>
        <taxon>Proteus</taxon>
    </lineage>
</organism>